<dbReference type="GO" id="GO:0005615">
    <property type="term" value="C:extracellular space"/>
    <property type="evidence" value="ECO:0007669"/>
    <property type="project" value="TreeGrafter"/>
</dbReference>
<dbReference type="SUPFAM" id="SSF47565">
    <property type="entry name" value="Insect pheromone/odorant-binding proteins"/>
    <property type="match status" value="2"/>
</dbReference>
<dbReference type="InParanoid" id="B4NHE8"/>
<dbReference type="GO" id="GO:0007608">
    <property type="term" value="P:sensory perception of smell"/>
    <property type="evidence" value="ECO:0007669"/>
    <property type="project" value="TreeGrafter"/>
</dbReference>
<dbReference type="InterPro" id="IPR036728">
    <property type="entry name" value="PBP_GOBP_sf"/>
</dbReference>
<keyword evidence="4" id="KW-0732">Signal</keyword>
<evidence type="ECO:0000313" key="7">
    <source>
        <dbReference type="Proteomes" id="UP000007798"/>
    </source>
</evidence>
<dbReference type="PANTHER" id="PTHR11857:SF43">
    <property type="entry name" value="GEO07291P1-RELATED"/>
    <property type="match status" value="1"/>
</dbReference>
<dbReference type="HOGENOM" id="CLU_1148246_0_0_1"/>
<dbReference type="CDD" id="cd23992">
    <property type="entry name" value="PBP_GOBP"/>
    <property type="match status" value="1"/>
</dbReference>
<dbReference type="AlphaFoldDB" id="B4NHE8"/>
<protein>
    <submittedName>
        <fullName evidence="6">Odorant-binding protein 83ef</fullName>
    </submittedName>
</protein>
<dbReference type="OrthoDB" id="7998175at2759"/>
<dbReference type="Gene3D" id="1.10.238.20">
    <property type="entry name" value="Pheromone/general odorant binding protein domain"/>
    <property type="match status" value="2"/>
</dbReference>
<dbReference type="Proteomes" id="UP000007798">
    <property type="component" value="Unassembled WGS sequence"/>
</dbReference>
<keyword evidence="5" id="KW-1015">Disulfide bond</keyword>
<reference evidence="6 7" key="1">
    <citation type="journal article" date="2007" name="Nature">
        <title>Evolution of genes and genomes on the Drosophila phylogeny.</title>
        <authorList>
            <consortium name="Drosophila 12 Genomes Consortium"/>
            <person name="Clark A.G."/>
            <person name="Eisen M.B."/>
            <person name="Smith D.R."/>
            <person name="Bergman C.M."/>
            <person name="Oliver B."/>
            <person name="Markow T.A."/>
            <person name="Kaufman T.C."/>
            <person name="Kellis M."/>
            <person name="Gelbart W."/>
            <person name="Iyer V.N."/>
            <person name="Pollard D.A."/>
            <person name="Sackton T.B."/>
            <person name="Larracuente A.M."/>
            <person name="Singh N.D."/>
            <person name="Abad J.P."/>
            <person name="Abt D.N."/>
            <person name="Adryan B."/>
            <person name="Aguade M."/>
            <person name="Akashi H."/>
            <person name="Anderson W.W."/>
            <person name="Aquadro C.F."/>
            <person name="Ardell D.H."/>
            <person name="Arguello R."/>
            <person name="Artieri C.G."/>
            <person name="Barbash D.A."/>
            <person name="Barker D."/>
            <person name="Barsanti P."/>
            <person name="Batterham P."/>
            <person name="Batzoglou S."/>
            <person name="Begun D."/>
            <person name="Bhutkar A."/>
            <person name="Blanco E."/>
            <person name="Bosak S.A."/>
            <person name="Bradley R.K."/>
            <person name="Brand A.D."/>
            <person name="Brent M.R."/>
            <person name="Brooks A.N."/>
            <person name="Brown R.H."/>
            <person name="Butlin R.K."/>
            <person name="Caggese C."/>
            <person name="Calvi B.R."/>
            <person name="Bernardo de Carvalho A."/>
            <person name="Caspi A."/>
            <person name="Castrezana S."/>
            <person name="Celniker S.E."/>
            <person name="Chang J.L."/>
            <person name="Chapple C."/>
            <person name="Chatterji S."/>
            <person name="Chinwalla A."/>
            <person name="Civetta A."/>
            <person name="Clifton S.W."/>
            <person name="Comeron J.M."/>
            <person name="Costello J.C."/>
            <person name="Coyne J.A."/>
            <person name="Daub J."/>
            <person name="David R.G."/>
            <person name="Delcher A.L."/>
            <person name="Delehaunty K."/>
            <person name="Do C.B."/>
            <person name="Ebling H."/>
            <person name="Edwards K."/>
            <person name="Eickbush T."/>
            <person name="Evans J.D."/>
            <person name="Filipski A."/>
            <person name="Findeiss S."/>
            <person name="Freyhult E."/>
            <person name="Fulton L."/>
            <person name="Fulton R."/>
            <person name="Garcia A.C."/>
            <person name="Gardiner A."/>
            <person name="Garfield D.A."/>
            <person name="Garvin B.E."/>
            <person name="Gibson G."/>
            <person name="Gilbert D."/>
            <person name="Gnerre S."/>
            <person name="Godfrey J."/>
            <person name="Good R."/>
            <person name="Gotea V."/>
            <person name="Gravely B."/>
            <person name="Greenberg A.J."/>
            <person name="Griffiths-Jones S."/>
            <person name="Gross S."/>
            <person name="Guigo R."/>
            <person name="Gustafson E.A."/>
            <person name="Haerty W."/>
            <person name="Hahn M.W."/>
            <person name="Halligan D.L."/>
            <person name="Halpern A.L."/>
            <person name="Halter G.M."/>
            <person name="Han M.V."/>
            <person name="Heger A."/>
            <person name="Hillier L."/>
            <person name="Hinrichs A.S."/>
            <person name="Holmes I."/>
            <person name="Hoskins R.A."/>
            <person name="Hubisz M.J."/>
            <person name="Hultmark D."/>
            <person name="Huntley M.A."/>
            <person name="Jaffe D.B."/>
            <person name="Jagadeeshan S."/>
            <person name="Jeck W.R."/>
            <person name="Johnson J."/>
            <person name="Jones C.D."/>
            <person name="Jordan W.C."/>
            <person name="Karpen G.H."/>
            <person name="Kataoka E."/>
            <person name="Keightley P.D."/>
            <person name="Kheradpour P."/>
            <person name="Kirkness E.F."/>
            <person name="Koerich L.B."/>
            <person name="Kristiansen K."/>
            <person name="Kudrna D."/>
            <person name="Kulathinal R.J."/>
            <person name="Kumar S."/>
            <person name="Kwok R."/>
            <person name="Lander E."/>
            <person name="Langley C.H."/>
            <person name="Lapoint R."/>
            <person name="Lazzaro B.P."/>
            <person name="Lee S.J."/>
            <person name="Levesque L."/>
            <person name="Li R."/>
            <person name="Lin C.F."/>
            <person name="Lin M.F."/>
            <person name="Lindblad-Toh K."/>
            <person name="Llopart A."/>
            <person name="Long M."/>
            <person name="Low L."/>
            <person name="Lozovsky E."/>
            <person name="Lu J."/>
            <person name="Luo M."/>
            <person name="Machado C.A."/>
            <person name="Makalowski W."/>
            <person name="Marzo M."/>
            <person name="Matsuda M."/>
            <person name="Matzkin L."/>
            <person name="McAllister B."/>
            <person name="McBride C.S."/>
            <person name="McKernan B."/>
            <person name="McKernan K."/>
            <person name="Mendez-Lago M."/>
            <person name="Minx P."/>
            <person name="Mollenhauer M.U."/>
            <person name="Montooth K."/>
            <person name="Mount S.M."/>
            <person name="Mu X."/>
            <person name="Myers E."/>
            <person name="Negre B."/>
            <person name="Newfeld S."/>
            <person name="Nielsen R."/>
            <person name="Noor M.A."/>
            <person name="O'Grady P."/>
            <person name="Pachter L."/>
            <person name="Papaceit M."/>
            <person name="Parisi M.J."/>
            <person name="Parisi M."/>
            <person name="Parts L."/>
            <person name="Pedersen J.S."/>
            <person name="Pesole G."/>
            <person name="Phillippy A.M."/>
            <person name="Ponting C.P."/>
            <person name="Pop M."/>
            <person name="Porcelli D."/>
            <person name="Powell J.R."/>
            <person name="Prohaska S."/>
            <person name="Pruitt K."/>
            <person name="Puig M."/>
            <person name="Quesneville H."/>
            <person name="Ram K.R."/>
            <person name="Rand D."/>
            <person name="Rasmussen M.D."/>
            <person name="Reed L.K."/>
            <person name="Reenan R."/>
            <person name="Reily A."/>
            <person name="Remington K.A."/>
            <person name="Rieger T.T."/>
            <person name="Ritchie M.G."/>
            <person name="Robin C."/>
            <person name="Rogers Y.H."/>
            <person name="Rohde C."/>
            <person name="Rozas J."/>
            <person name="Rubenfield M.J."/>
            <person name="Ruiz A."/>
            <person name="Russo S."/>
            <person name="Salzberg S.L."/>
            <person name="Sanchez-Gracia A."/>
            <person name="Saranga D.J."/>
            <person name="Sato H."/>
            <person name="Schaeffer S.W."/>
            <person name="Schatz M.C."/>
            <person name="Schlenke T."/>
            <person name="Schwartz R."/>
            <person name="Segarra C."/>
            <person name="Singh R.S."/>
            <person name="Sirot L."/>
            <person name="Sirota M."/>
            <person name="Sisneros N.B."/>
            <person name="Smith C.D."/>
            <person name="Smith T.F."/>
            <person name="Spieth J."/>
            <person name="Stage D.E."/>
            <person name="Stark A."/>
            <person name="Stephan W."/>
            <person name="Strausberg R.L."/>
            <person name="Strempel S."/>
            <person name="Sturgill D."/>
            <person name="Sutton G."/>
            <person name="Sutton G.G."/>
            <person name="Tao W."/>
            <person name="Teichmann S."/>
            <person name="Tobari Y.N."/>
            <person name="Tomimura Y."/>
            <person name="Tsolas J.M."/>
            <person name="Valente V.L."/>
            <person name="Venter E."/>
            <person name="Venter J.C."/>
            <person name="Vicario S."/>
            <person name="Vieira F.G."/>
            <person name="Vilella A.J."/>
            <person name="Villasante A."/>
            <person name="Walenz B."/>
            <person name="Wang J."/>
            <person name="Wasserman M."/>
            <person name="Watts T."/>
            <person name="Wilson D."/>
            <person name="Wilson R.K."/>
            <person name="Wing R.A."/>
            <person name="Wolfner M.F."/>
            <person name="Wong A."/>
            <person name="Wong G.K."/>
            <person name="Wu C.I."/>
            <person name="Wu G."/>
            <person name="Yamamoto D."/>
            <person name="Yang H.P."/>
            <person name="Yang S.P."/>
            <person name="Yorke J.A."/>
            <person name="Yoshida K."/>
            <person name="Zdobnov E."/>
            <person name="Zhang P."/>
            <person name="Zhang Y."/>
            <person name="Zimin A.V."/>
            <person name="Baldwin J."/>
            <person name="Abdouelleil A."/>
            <person name="Abdulkadir J."/>
            <person name="Abebe A."/>
            <person name="Abera B."/>
            <person name="Abreu J."/>
            <person name="Acer S.C."/>
            <person name="Aftuck L."/>
            <person name="Alexander A."/>
            <person name="An P."/>
            <person name="Anderson E."/>
            <person name="Anderson S."/>
            <person name="Arachi H."/>
            <person name="Azer M."/>
            <person name="Bachantsang P."/>
            <person name="Barry A."/>
            <person name="Bayul T."/>
            <person name="Berlin A."/>
            <person name="Bessette D."/>
            <person name="Bloom T."/>
            <person name="Blye J."/>
            <person name="Boguslavskiy L."/>
            <person name="Bonnet C."/>
            <person name="Boukhgalter B."/>
            <person name="Bourzgui I."/>
            <person name="Brown A."/>
            <person name="Cahill P."/>
            <person name="Channer S."/>
            <person name="Cheshatsang Y."/>
            <person name="Chuda L."/>
            <person name="Citroen M."/>
            <person name="Collymore A."/>
            <person name="Cooke P."/>
            <person name="Costello M."/>
            <person name="D'Aco K."/>
            <person name="Daza R."/>
            <person name="De Haan G."/>
            <person name="DeGray S."/>
            <person name="DeMaso C."/>
            <person name="Dhargay N."/>
            <person name="Dooley K."/>
            <person name="Dooley E."/>
            <person name="Doricent M."/>
            <person name="Dorje P."/>
            <person name="Dorjee K."/>
            <person name="Dupes A."/>
            <person name="Elong R."/>
            <person name="Falk J."/>
            <person name="Farina A."/>
            <person name="Faro S."/>
            <person name="Ferguson D."/>
            <person name="Fisher S."/>
            <person name="Foley C.D."/>
            <person name="Franke A."/>
            <person name="Friedrich D."/>
            <person name="Gadbois L."/>
            <person name="Gearin G."/>
            <person name="Gearin C.R."/>
            <person name="Giannoukos G."/>
            <person name="Goode T."/>
            <person name="Graham J."/>
            <person name="Grandbois E."/>
            <person name="Grewal S."/>
            <person name="Gyaltsen K."/>
            <person name="Hafez N."/>
            <person name="Hagos B."/>
            <person name="Hall J."/>
            <person name="Henson C."/>
            <person name="Hollinger A."/>
            <person name="Honan T."/>
            <person name="Huard M.D."/>
            <person name="Hughes L."/>
            <person name="Hurhula B."/>
            <person name="Husby M.E."/>
            <person name="Kamat A."/>
            <person name="Kanga B."/>
            <person name="Kashin S."/>
            <person name="Khazanovich D."/>
            <person name="Kisner P."/>
            <person name="Lance K."/>
            <person name="Lara M."/>
            <person name="Lee W."/>
            <person name="Lennon N."/>
            <person name="Letendre F."/>
            <person name="LeVine R."/>
            <person name="Lipovsky A."/>
            <person name="Liu X."/>
            <person name="Liu J."/>
            <person name="Liu S."/>
            <person name="Lokyitsang T."/>
            <person name="Lokyitsang Y."/>
            <person name="Lubonja R."/>
            <person name="Lui A."/>
            <person name="MacDonald P."/>
            <person name="Magnisalis V."/>
            <person name="Maru K."/>
            <person name="Matthews C."/>
            <person name="McCusker W."/>
            <person name="McDonough S."/>
            <person name="Mehta T."/>
            <person name="Meldrim J."/>
            <person name="Meneus L."/>
            <person name="Mihai O."/>
            <person name="Mihalev A."/>
            <person name="Mihova T."/>
            <person name="Mittelman R."/>
            <person name="Mlenga V."/>
            <person name="Montmayeur A."/>
            <person name="Mulrain L."/>
            <person name="Navidi A."/>
            <person name="Naylor J."/>
            <person name="Negash T."/>
            <person name="Nguyen T."/>
            <person name="Nguyen N."/>
            <person name="Nicol R."/>
            <person name="Norbu C."/>
            <person name="Norbu N."/>
            <person name="Novod N."/>
            <person name="O'Neill B."/>
            <person name="Osman S."/>
            <person name="Markiewicz E."/>
            <person name="Oyono O.L."/>
            <person name="Patti C."/>
            <person name="Phunkhang P."/>
            <person name="Pierre F."/>
            <person name="Priest M."/>
            <person name="Raghuraman S."/>
            <person name="Rege F."/>
            <person name="Reyes R."/>
            <person name="Rise C."/>
            <person name="Rogov P."/>
            <person name="Ross K."/>
            <person name="Ryan E."/>
            <person name="Settipalli S."/>
            <person name="Shea T."/>
            <person name="Sherpa N."/>
            <person name="Shi L."/>
            <person name="Shih D."/>
            <person name="Sparrow T."/>
            <person name="Spaulding J."/>
            <person name="Stalker J."/>
            <person name="Stange-Thomann N."/>
            <person name="Stavropoulos S."/>
            <person name="Stone C."/>
            <person name="Strader C."/>
            <person name="Tesfaye S."/>
            <person name="Thomson T."/>
            <person name="Thoulutsang Y."/>
            <person name="Thoulutsang D."/>
            <person name="Topham K."/>
            <person name="Topping I."/>
            <person name="Tsamla T."/>
            <person name="Vassiliev H."/>
            <person name="Vo A."/>
            <person name="Wangchuk T."/>
            <person name="Wangdi T."/>
            <person name="Weiand M."/>
            <person name="Wilkinson J."/>
            <person name="Wilson A."/>
            <person name="Yadav S."/>
            <person name="Young G."/>
            <person name="Yu Q."/>
            <person name="Zembek L."/>
            <person name="Zhong D."/>
            <person name="Zimmer A."/>
            <person name="Zwirko Z."/>
            <person name="Jaffe D.B."/>
            <person name="Alvarez P."/>
            <person name="Brockman W."/>
            <person name="Butler J."/>
            <person name="Chin C."/>
            <person name="Gnerre S."/>
            <person name="Grabherr M."/>
            <person name="Kleber M."/>
            <person name="Mauceli E."/>
            <person name="MacCallum I."/>
        </authorList>
    </citation>
    <scope>NUCLEOTIDE SEQUENCE [LARGE SCALE GENOMIC DNA]</scope>
    <source>
        <strain evidence="7">Tucson 14030-0811.24</strain>
    </source>
</reference>
<dbReference type="SMART" id="SM00708">
    <property type="entry name" value="PhBP"/>
    <property type="match status" value="2"/>
</dbReference>
<dbReference type="PANTHER" id="PTHR11857">
    <property type="entry name" value="ODORANT BINDING PROTEIN-RELATED"/>
    <property type="match status" value="1"/>
</dbReference>
<evidence type="ECO:0000256" key="2">
    <source>
        <dbReference type="ARBA" id="ARBA00008098"/>
    </source>
</evidence>
<gene>
    <name evidence="6" type="primary">Dwil\Obp83ef</name>
    <name evidence="6" type="ORF">Dwil_GK18978</name>
</gene>
<dbReference type="GO" id="GO:0005549">
    <property type="term" value="F:odorant binding"/>
    <property type="evidence" value="ECO:0007669"/>
    <property type="project" value="InterPro"/>
</dbReference>
<dbReference type="Pfam" id="PF01395">
    <property type="entry name" value="PBP_GOBP"/>
    <property type="match status" value="1"/>
</dbReference>
<keyword evidence="3" id="KW-0964">Secreted</keyword>
<dbReference type="EMBL" id="CH964272">
    <property type="protein sequence ID" value="EDW84624.2"/>
    <property type="molecule type" value="Genomic_DNA"/>
</dbReference>
<comment type="subcellular location">
    <subcellularLocation>
        <location evidence="1">Secreted</location>
    </subcellularLocation>
</comment>
<name>B4NHE8_DROWI</name>
<organism evidence="6 7">
    <name type="scientific">Drosophila willistoni</name>
    <name type="common">Fruit fly</name>
    <dbReference type="NCBI Taxonomy" id="7260"/>
    <lineage>
        <taxon>Eukaryota</taxon>
        <taxon>Metazoa</taxon>
        <taxon>Ecdysozoa</taxon>
        <taxon>Arthropoda</taxon>
        <taxon>Hexapoda</taxon>
        <taxon>Insecta</taxon>
        <taxon>Pterygota</taxon>
        <taxon>Neoptera</taxon>
        <taxon>Endopterygota</taxon>
        <taxon>Diptera</taxon>
        <taxon>Brachycera</taxon>
        <taxon>Muscomorpha</taxon>
        <taxon>Ephydroidea</taxon>
        <taxon>Drosophilidae</taxon>
        <taxon>Drosophila</taxon>
        <taxon>Sophophora</taxon>
    </lineage>
</organism>
<sequence length="233" mass="27602">MVHLLYTYLAGDAKILEKCLREISTPERINSDLQKLERYGEWTREELPCLMRCVASEKGWFDIESNKWQRKRVADELGADIYNYCRFELLRRSRDGCNYAYRGLRCLKQAEIHAGTSLATLLQCSRQLNATNLELLQYSKLKPKESIPCLFQCFADALNFYDEQGNWRLRNWEQAFGPSRQEQQQLDYSQCWSSKEQRQAPTNQCSWMYDEYICWERLNGNIIVEQVDETKSN</sequence>
<dbReference type="FunCoup" id="B4NHE8">
    <property type="interactions" value="27"/>
</dbReference>
<evidence type="ECO:0000313" key="6">
    <source>
        <dbReference type="EMBL" id="EDW84624.2"/>
    </source>
</evidence>
<accession>B4NHE8</accession>
<evidence type="ECO:0000256" key="5">
    <source>
        <dbReference type="ARBA" id="ARBA00023157"/>
    </source>
</evidence>
<comment type="similarity">
    <text evidence="2">Belongs to the PBP/GOBP family.</text>
</comment>
<dbReference type="InterPro" id="IPR006170">
    <property type="entry name" value="PBP/GOBP"/>
</dbReference>
<proteinExistence type="inferred from homology"/>
<evidence type="ECO:0000256" key="1">
    <source>
        <dbReference type="ARBA" id="ARBA00004613"/>
    </source>
</evidence>
<evidence type="ECO:0000256" key="3">
    <source>
        <dbReference type="ARBA" id="ARBA00022525"/>
    </source>
</evidence>
<dbReference type="eggNOG" id="ENOG502T6R0">
    <property type="taxonomic scope" value="Eukaryota"/>
</dbReference>
<evidence type="ECO:0000256" key="4">
    <source>
        <dbReference type="ARBA" id="ARBA00022729"/>
    </source>
</evidence>
<keyword evidence="7" id="KW-1185">Reference proteome</keyword>